<comment type="caution">
    <text evidence="1">The sequence shown here is derived from an EMBL/GenBank/DDBJ whole genome shotgun (WGS) entry which is preliminary data.</text>
</comment>
<accession>A0AAE1VQS0</accession>
<proteinExistence type="predicted"/>
<reference evidence="1" key="1">
    <citation type="submission" date="2023-12" db="EMBL/GenBank/DDBJ databases">
        <title>Genome assembly of Anisodus tanguticus.</title>
        <authorList>
            <person name="Wang Y.-J."/>
        </authorList>
    </citation>
    <scope>NUCLEOTIDE SEQUENCE</scope>
    <source>
        <strain evidence="1">KB-2021</strain>
        <tissue evidence="1">Leaf</tissue>
    </source>
</reference>
<dbReference type="EMBL" id="JAVYJV010000004">
    <property type="protein sequence ID" value="KAK4373091.1"/>
    <property type="molecule type" value="Genomic_DNA"/>
</dbReference>
<organism evidence="1 2">
    <name type="scientific">Anisodus tanguticus</name>
    <dbReference type="NCBI Taxonomy" id="243964"/>
    <lineage>
        <taxon>Eukaryota</taxon>
        <taxon>Viridiplantae</taxon>
        <taxon>Streptophyta</taxon>
        <taxon>Embryophyta</taxon>
        <taxon>Tracheophyta</taxon>
        <taxon>Spermatophyta</taxon>
        <taxon>Magnoliopsida</taxon>
        <taxon>eudicotyledons</taxon>
        <taxon>Gunneridae</taxon>
        <taxon>Pentapetalae</taxon>
        <taxon>asterids</taxon>
        <taxon>lamiids</taxon>
        <taxon>Solanales</taxon>
        <taxon>Solanaceae</taxon>
        <taxon>Solanoideae</taxon>
        <taxon>Hyoscyameae</taxon>
        <taxon>Anisodus</taxon>
    </lineage>
</organism>
<sequence length="73" mass="8202">MVPAMVESVDIISSEVSETEITKKQTGLKEESRNLSQIIKKRVSNMSRLKTDHLGMLLKANQDVAGRDDIIFQ</sequence>
<evidence type="ECO:0000313" key="1">
    <source>
        <dbReference type="EMBL" id="KAK4373091.1"/>
    </source>
</evidence>
<dbReference type="Proteomes" id="UP001291623">
    <property type="component" value="Unassembled WGS sequence"/>
</dbReference>
<gene>
    <name evidence="1" type="ORF">RND71_008475</name>
</gene>
<dbReference type="AlphaFoldDB" id="A0AAE1VQS0"/>
<keyword evidence="2" id="KW-1185">Reference proteome</keyword>
<protein>
    <submittedName>
        <fullName evidence="1">Uncharacterized protein</fullName>
    </submittedName>
</protein>
<name>A0AAE1VQS0_9SOLA</name>
<evidence type="ECO:0000313" key="2">
    <source>
        <dbReference type="Proteomes" id="UP001291623"/>
    </source>
</evidence>